<keyword evidence="6 8" id="KW-1133">Transmembrane helix</keyword>
<evidence type="ECO:0000259" key="9">
    <source>
        <dbReference type="PROSITE" id="PS50850"/>
    </source>
</evidence>
<organism evidence="10 11">
    <name type="scientific">Arcanobacterium hippocoleae</name>
    <dbReference type="NCBI Taxonomy" id="149017"/>
    <lineage>
        <taxon>Bacteria</taxon>
        <taxon>Bacillati</taxon>
        <taxon>Actinomycetota</taxon>
        <taxon>Actinomycetes</taxon>
        <taxon>Actinomycetales</taxon>
        <taxon>Actinomycetaceae</taxon>
        <taxon>Arcanobacterium</taxon>
    </lineage>
</organism>
<keyword evidence="4" id="KW-0997">Cell inner membrane</keyword>
<dbReference type="PROSITE" id="PS50850">
    <property type="entry name" value="MFS"/>
    <property type="match status" value="1"/>
</dbReference>
<reference evidence="10 11" key="1">
    <citation type="submission" date="2023-07" db="EMBL/GenBank/DDBJ databases">
        <title>Sequencing the genomes of 1000 actinobacteria strains.</title>
        <authorList>
            <person name="Klenk H.-P."/>
        </authorList>
    </citation>
    <scope>NUCLEOTIDE SEQUENCE [LARGE SCALE GENOMIC DNA]</scope>
    <source>
        <strain evidence="10 11">DSM 15539</strain>
    </source>
</reference>
<feature type="transmembrane region" description="Helical" evidence="8">
    <location>
        <begin position="150"/>
        <end position="167"/>
    </location>
</feature>
<keyword evidence="7 8" id="KW-0472">Membrane</keyword>
<evidence type="ECO:0000256" key="1">
    <source>
        <dbReference type="ARBA" id="ARBA00004429"/>
    </source>
</evidence>
<feature type="transmembrane region" description="Helical" evidence="8">
    <location>
        <begin position="385"/>
        <end position="410"/>
    </location>
</feature>
<dbReference type="NCBIfam" id="TIGR00882">
    <property type="entry name" value="2A0105"/>
    <property type="match status" value="1"/>
</dbReference>
<feature type="transmembrane region" description="Helical" evidence="8">
    <location>
        <begin position="12"/>
        <end position="31"/>
    </location>
</feature>
<evidence type="ECO:0000256" key="4">
    <source>
        <dbReference type="ARBA" id="ARBA00022519"/>
    </source>
</evidence>
<dbReference type="InterPro" id="IPR036259">
    <property type="entry name" value="MFS_trans_sf"/>
</dbReference>
<accession>A0ABU1T376</accession>
<dbReference type="SUPFAM" id="SSF103473">
    <property type="entry name" value="MFS general substrate transporter"/>
    <property type="match status" value="1"/>
</dbReference>
<dbReference type="InterPro" id="IPR020846">
    <property type="entry name" value="MFS_dom"/>
</dbReference>
<evidence type="ECO:0000256" key="3">
    <source>
        <dbReference type="ARBA" id="ARBA00022475"/>
    </source>
</evidence>
<dbReference type="InterPro" id="IPR000576">
    <property type="entry name" value="LacY/RafB_perm_fam"/>
</dbReference>
<name>A0ABU1T376_9ACTO</name>
<evidence type="ECO:0000256" key="6">
    <source>
        <dbReference type="ARBA" id="ARBA00022989"/>
    </source>
</evidence>
<keyword evidence="3" id="KW-1003">Cell membrane</keyword>
<evidence type="ECO:0000313" key="10">
    <source>
        <dbReference type="EMBL" id="MDR6939832.1"/>
    </source>
</evidence>
<feature type="transmembrane region" description="Helical" evidence="8">
    <location>
        <begin position="43"/>
        <end position="69"/>
    </location>
</feature>
<feature type="transmembrane region" description="Helical" evidence="8">
    <location>
        <begin position="269"/>
        <end position="293"/>
    </location>
</feature>
<proteinExistence type="predicted"/>
<feature type="transmembrane region" description="Helical" evidence="8">
    <location>
        <begin position="358"/>
        <end position="379"/>
    </location>
</feature>
<evidence type="ECO:0000256" key="8">
    <source>
        <dbReference type="SAM" id="Phobius"/>
    </source>
</evidence>
<protein>
    <submittedName>
        <fullName evidence="10">OHS family lactose permease-like MFS transporter</fullName>
    </submittedName>
</protein>
<feature type="transmembrane region" description="Helical" evidence="8">
    <location>
        <begin position="230"/>
        <end position="247"/>
    </location>
</feature>
<sequence>MMRAQAAKMKYAYGAMSFFLLFTSWAIWWGFFQLWLTSKAGGIMLTGAQVGIFFSIYAIASVCVLFGYGALQDRLGLRRQILIFVAALAALNGPFVTWILRPLLQYNFAAGVIVGAAFFAIAFAGAMAIIEAYFGRFCVRTGIIYGHMRMWGSVGYAVALVSAGFLFTIDPLMVFWASSLLGLILLIVQLFWKVEIPPQELPNQIQAATPAQTPPATSEAIRELIYNRNFWAVVGFALLTWSVYQIYESQMFPDFYTDHFLDEALGQKIFGIFIGVQAGIEALLMSIVPFVIARFGAKRTLLASALVMAFIVFGSATATSVALIMLTKIFHALMVPLIVLGLMDFITHNFDLRLTATVYLVGFYVTSYIGNILLSQPFGMLRDAIGYQGVFVIFGCAMLLGFFLALFAFADDPRRVSK</sequence>
<feature type="transmembrane region" description="Helical" evidence="8">
    <location>
        <begin position="106"/>
        <end position="130"/>
    </location>
</feature>
<dbReference type="Proteomes" id="UP001266099">
    <property type="component" value="Unassembled WGS sequence"/>
</dbReference>
<comment type="caution">
    <text evidence="10">The sequence shown here is derived from an EMBL/GenBank/DDBJ whole genome shotgun (WGS) entry which is preliminary data.</text>
</comment>
<keyword evidence="2" id="KW-0813">Transport</keyword>
<feature type="transmembrane region" description="Helical" evidence="8">
    <location>
        <begin position="173"/>
        <end position="192"/>
    </location>
</feature>
<dbReference type="PANTHER" id="PTHR23522:SF10">
    <property type="entry name" value="3-PHENYLPROPIONIC ACID TRANSPORTER-RELATED"/>
    <property type="match status" value="1"/>
</dbReference>
<evidence type="ECO:0000256" key="2">
    <source>
        <dbReference type="ARBA" id="ARBA00022448"/>
    </source>
</evidence>
<gene>
    <name evidence="10" type="ORF">J2S36_001375</name>
</gene>
<dbReference type="Pfam" id="PF01306">
    <property type="entry name" value="LacY_symp"/>
    <property type="match status" value="1"/>
</dbReference>
<keyword evidence="5 8" id="KW-0812">Transmembrane</keyword>
<dbReference type="Gene3D" id="1.20.1250.20">
    <property type="entry name" value="MFS general substrate transporter like domains"/>
    <property type="match status" value="2"/>
</dbReference>
<feature type="domain" description="Major facilitator superfamily (MFS) profile" evidence="9">
    <location>
        <begin position="10"/>
        <end position="413"/>
    </location>
</feature>
<dbReference type="PRINTS" id="PR00174">
    <property type="entry name" value="LACYSMPORT"/>
</dbReference>
<feature type="transmembrane region" description="Helical" evidence="8">
    <location>
        <begin position="300"/>
        <end position="323"/>
    </location>
</feature>
<keyword evidence="11" id="KW-1185">Reference proteome</keyword>
<evidence type="ECO:0000256" key="7">
    <source>
        <dbReference type="ARBA" id="ARBA00023136"/>
    </source>
</evidence>
<dbReference type="EMBL" id="JAVDUJ010000001">
    <property type="protein sequence ID" value="MDR6939832.1"/>
    <property type="molecule type" value="Genomic_DNA"/>
</dbReference>
<dbReference type="PANTHER" id="PTHR23522">
    <property type="entry name" value="BLL5896 PROTEIN"/>
    <property type="match status" value="1"/>
</dbReference>
<comment type="subcellular location">
    <subcellularLocation>
        <location evidence="1">Cell inner membrane</location>
        <topology evidence="1">Multi-pass membrane protein</topology>
    </subcellularLocation>
</comment>
<evidence type="ECO:0000313" key="11">
    <source>
        <dbReference type="Proteomes" id="UP001266099"/>
    </source>
</evidence>
<evidence type="ECO:0000256" key="5">
    <source>
        <dbReference type="ARBA" id="ARBA00022692"/>
    </source>
</evidence>
<feature type="transmembrane region" description="Helical" evidence="8">
    <location>
        <begin position="81"/>
        <end position="100"/>
    </location>
</feature>
<feature type="transmembrane region" description="Helical" evidence="8">
    <location>
        <begin position="329"/>
        <end position="346"/>
    </location>
</feature>